<dbReference type="Gene3D" id="3.90.230.10">
    <property type="entry name" value="Creatinase/methionine aminopeptidase superfamily"/>
    <property type="match status" value="1"/>
</dbReference>
<dbReference type="Proteomes" id="UP001597120">
    <property type="component" value="Unassembled WGS sequence"/>
</dbReference>
<feature type="domain" description="Peptidase M24" evidence="4">
    <location>
        <begin position="138"/>
        <end position="340"/>
    </location>
</feature>
<dbReference type="PROSITE" id="PS00491">
    <property type="entry name" value="PROLINE_PEPTIDASE"/>
    <property type="match status" value="1"/>
</dbReference>
<dbReference type="InterPro" id="IPR036005">
    <property type="entry name" value="Creatinase/aminopeptidase-like"/>
</dbReference>
<keyword evidence="2" id="KW-0378">Hydrolase</keyword>
<evidence type="ECO:0000313" key="6">
    <source>
        <dbReference type="EMBL" id="MFD0872120.1"/>
    </source>
</evidence>
<proteinExistence type="inferred from homology"/>
<reference evidence="7" key="1">
    <citation type="journal article" date="2019" name="Int. J. Syst. Evol. Microbiol.">
        <title>The Global Catalogue of Microorganisms (GCM) 10K type strain sequencing project: providing services to taxonomists for standard genome sequencing and annotation.</title>
        <authorList>
            <consortium name="The Broad Institute Genomics Platform"/>
            <consortium name="The Broad Institute Genome Sequencing Center for Infectious Disease"/>
            <person name="Wu L."/>
            <person name="Ma J."/>
        </authorList>
    </citation>
    <scope>NUCLEOTIDE SEQUENCE [LARGE SCALE GENOMIC DNA]</scope>
    <source>
        <strain evidence="7">CCUG 57263</strain>
    </source>
</reference>
<evidence type="ECO:0000256" key="3">
    <source>
        <dbReference type="RuleBase" id="RU000590"/>
    </source>
</evidence>
<dbReference type="InterPro" id="IPR000994">
    <property type="entry name" value="Pept_M24"/>
</dbReference>
<dbReference type="RefSeq" id="WP_379291390.1">
    <property type="nucleotide sequence ID" value="NZ_JBHTIU010000100.1"/>
</dbReference>
<dbReference type="CDD" id="cd01092">
    <property type="entry name" value="APP-like"/>
    <property type="match status" value="1"/>
</dbReference>
<name>A0ABW3DIY4_9BACL</name>
<protein>
    <submittedName>
        <fullName evidence="6">M24 family metallopeptidase</fullName>
    </submittedName>
</protein>
<dbReference type="PANTHER" id="PTHR46112">
    <property type="entry name" value="AMINOPEPTIDASE"/>
    <property type="match status" value="1"/>
</dbReference>
<gene>
    <name evidence="6" type="ORF">ACFQ03_23665</name>
</gene>
<dbReference type="Gene3D" id="3.40.350.10">
    <property type="entry name" value="Creatinase/prolidase N-terminal domain"/>
    <property type="match status" value="1"/>
</dbReference>
<dbReference type="Pfam" id="PF01321">
    <property type="entry name" value="Creatinase_N"/>
    <property type="match status" value="1"/>
</dbReference>
<comment type="caution">
    <text evidence="6">The sequence shown here is derived from an EMBL/GenBank/DDBJ whole genome shotgun (WGS) entry which is preliminary data.</text>
</comment>
<dbReference type="EMBL" id="JBHTIU010000100">
    <property type="protein sequence ID" value="MFD0872120.1"/>
    <property type="molecule type" value="Genomic_DNA"/>
</dbReference>
<evidence type="ECO:0000256" key="2">
    <source>
        <dbReference type="ARBA" id="ARBA00022801"/>
    </source>
</evidence>
<keyword evidence="7" id="KW-1185">Reference proteome</keyword>
<evidence type="ECO:0000313" key="7">
    <source>
        <dbReference type="Proteomes" id="UP001597120"/>
    </source>
</evidence>
<keyword evidence="1 3" id="KW-0479">Metal-binding</keyword>
<accession>A0ABW3DIY4</accession>
<sequence length="357" mass="39750">MKTSRLTRLREAMDKAELEALFVTNGYNRKYLTGFTGSSGYVLVTQDRAVLLTDFRYTAQAAEQANDFEVIEHQRKIMLSVKEILHKHGIRRLGFEQNDVTYGTYLSYSADLGDVELVPTESLVQKLRMIKDQDELRIMKEAAALADDTFSFIQTKLKPGVSEKQIALEMEFYMRSRGAASSSFETIVASGERSALPHGVASDRLLGTNEYVKLDFGAYYKDYCSDLTRTVCLGQPTDKHKEIYQIVLEAQMHTLANLKPGMTGKEADALARDIIKRAGYGDNFGHSTGHGLGMEVHEAPGLSYLSETVLEPGMTVTVEPGIYIPGFGGVRIEDDIVITDTGIERLTYSDKNLIVID</sequence>
<dbReference type="InterPro" id="IPR029149">
    <property type="entry name" value="Creatin/AminoP/Spt16_N"/>
</dbReference>
<dbReference type="InterPro" id="IPR000587">
    <property type="entry name" value="Creatinase_N"/>
</dbReference>
<comment type="similarity">
    <text evidence="3">Belongs to the peptidase M24B family.</text>
</comment>
<dbReference type="PANTHER" id="PTHR46112:SF3">
    <property type="entry name" value="AMINOPEPTIDASE YPDF"/>
    <property type="match status" value="1"/>
</dbReference>
<evidence type="ECO:0000256" key="1">
    <source>
        <dbReference type="ARBA" id="ARBA00022723"/>
    </source>
</evidence>
<feature type="domain" description="Creatinase N-terminal" evidence="5">
    <location>
        <begin position="5"/>
        <end position="130"/>
    </location>
</feature>
<dbReference type="SUPFAM" id="SSF55920">
    <property type="entry name" value="Creatinase/aminopeptidase"/>
    <property type="match status" value="1"/>
</dbReference>
<dbReference type="InterPro" id="IPR050659">
    <property type="entry name" value="Peptidase_M24B"/>
</dbReference>
<organism evidence="6 7">
    <name type="scientific">Paenibacillus residui</name>
    <dbReference type="NCBI Taxonomy" id="629724"/>
    <lineage>
        <taxon>Bacteria</taxon>
        <taxon>Bacillati</taxon>
        <taxon>Bacillota</taxon>
        <taxon>Bacilli</taxon>
        <taxon>Bacillales</taxon>
        <taxon>Paenibacillaceae</taxon>
        <taxon>Paenibacillus</taxon>
    </lineage>
</organism>
<dbReference type="InterPro" id="IPR001131">
    <property type="entry name" value="Peptidase_M24B_aminopep-P_CS"/>
</dbReference>
<dbReference type="Pfam" id="PF00557">
    <property type="entry name" value="Peptidase_M24"/>
    <property type="match status" value="1"/>
</dbReference>
<evidence type="ECO:0000259" key="4">
    <source>
        <dbReference type="Pfam" id="PF00557"/>
    </source>
</evidence>
<evidence type="ECO:0000259" key="5">
    <source>
        <dbReference type="Pfam" id="PF01321"/>
    </source>
</evidence>